<protein>
    <submittedName>
        <fullName evidence="2">Uncharacterized protein</fullName>
    </submittedName>
</protein>
<evidence type="ECO:0000256" key="1">
    <source>
        <dbReference type="SAM" id="Phobius"/>
    </source>
</evidence>
<accession>A0ABP0WM09</accession>
<dbReference type="Proteomes" id="UP001497444">
    <property type="component" value="Chromosome 18"/>
</dbReference>
<feature type="transmembrane region" description="Helical" evidence="1">
    <location>
        <begin position="21"/>
        <end position="43"/>
    </location>
</feature>
<keyword evidence="1" id="KW-1133">Transmembrane helix</keyword>
<evidence type="ECO:0000313" key="2">
    <source>
        <dbReference type="EMBL" id="CAK9266580.1"/>
    </source>
</evidence>
<name>A0ABP0WM09_9BRYO</name>
<keyword evidence="3" id="KW-1185">Reference proteome</keyword>
<reference evidence="2" key="1">
    <citation type="submission" date="2024-02" db="EMBL/GenBank/DDBJ databases">
        <authorList>
            <consortium name="ELIXIR-Norway"/>
            <consortium name="Elixir Norway"/>
        </authorList>
    </citation>
    <scope>NUCLEOTIDE SEQUENCE</scope>
</reference>
<keyword evidence="1" id="KW-0472">Membrane</keyword>
<organism evidence="2 3">
    <name type="scientific">Sphagnum jensenii</name>
    <dbReference type="NCBI Taxonomy" id="128206"/>
    <lineage>
        <taxon>Eukaryota</taxon>
        <taxon>Viridiplantae</taxon>
        <taxon>Streptophyta</taxon>
        <taxon>Embryophyta</taxon>
        <taxon>Bryophyta</taxon>
        <taxon>Sphagnophytina</taxon>
        <taxon>Sphagnopsida</taxon>
        <taxon>Sphagnales</taxon>
        <taxon>Sphagnaceae</taxon>
        <taxon>Sphagnum</taxon>
    </lineage>
</organism>
<dbReference type="EMBL" id="OZ020113">
    <property type="protein sequence ID" value="CAK9266580.1"/>
    <property type="molecule type" value="Genomic_DNA"/>
</dbReference>
<sequence length="256" mass="29064">MWKMGLSGAFKKEGRETFQSIVSTVSGVPLGIAIGVSFMKFGIVSNIGLLFNQQHAADAQVQLQEQDDCRYVTCPGAQPVGTELLPEDIIAPLSDLYPHGLWGKPEEDLPHRPKYLLTLTVGLKRKDFVNQWYAKRFSHPDIVEPYEYIFIWDDDLDVMHFDAEKYVLTQVLTYMQSFKNHGLEISQPGLKPGQEEQWSRTVGVKIPISPHVQGMSFSEHFNFCSMVTNEVVLHELCMYNEMMDIQLGYVFVVAGL</sequence>
<dbReference type="PANTHER" id="PTHR31210">
    <property type="entry name" value="OS06G0731900 PROTEIN"/>
    <property type="match status" value="1"/>
</dbReference>
<proteinExistence type="predicted"/>
<evidence type="ECO:0000313" key="3">
    <source>
        <dbReference type="Proteomes" id="UP001497444"/>
    </source>
</evidence>
<gene>
    <name evidence="2" type="ORF">CSSPJE1EN1_LOCUS12058</name>
</gene>
<dbReference type="Pfam" id="PF05212">
    <property type="entry name" value="DUF707"/>
    <property type="match status" value="2"/>
</dbReference>
<dbReference type="InterPro" id="IPR007877">
    <property type="entry name" value="DUF707"/>
</dbReference>
<keyword evidence="1" id="KW-0812">Transmembrane</keyword>
<dbReference type="PANTHER" id="PTHR31210:SF43">
    <property type="entry name" value="STORAGE PROTEIN-RELATED"/>
    <property type="match status" value="1"/>
</dbReference>